<evidence type="ECO:0000313" key="3">
    <source>
        <dbReference type="Proteomes" id="UP000249402"/>
    </source>
</evidence>
<dbReference type="RefSeq" id="XP_025573963.1">
    <property type="nucleotide sequence ID" value="XM_025715180.1"/>
</dbReference>
<feature type="non-terminal residue" evidence="2">
    <location>
        <position position="1"/>
    </location>
</feature>
<dbReference type="Gene3D" id="3.10.450.50">
    <property type="match status" value="1"/>
</dbReference>
<dbReference type="AlphaFoldDB" id="A0A395GVU6"/>
<keyword evidence="3" id="KW-1185">Reference proteome</keyword>
<proteinExistence type="predicted"/>
<accession>A0A395GVU6</accession>
<organism evidence="2 3">
    <name type="scientific">Aspergillus ibericus CBS 121593</name>
    <dbReference type="NCBI Taxonomy" id="1448316"/>
    <lineage>
        <taxon>Eukaryota</taxon>
        <taxon>Fungi</taxon>
        <taxon>Dikarya</taxon>
        <taxon>Ascomycota</taxon>
        <taxon>Pezizomycotina</taxon>
        <taxon>Eurotiomycetes</taxon>
        <taxon>Eurotiomycetidae</taxon>
        <taxon>Eurotiales</taxon>
        <taxon>Aspergillaceae</taxon>
        <taxon>Aspergillus</taxon>
        <taxon>Aspergillus subgen. Circumdati</taxon>
    </lineage>
</organism>
<evidence type="ECO:0000259" key="1">
    <source>
        <dbReference type="Pfam" id="PF12680"/>
    </source>
</evidence>
<name>A0A395GVU6_9EURO</name>
<protein>
    <recommendedName>
        <fullName evidence="1">SnoaL-like domain-containing protein</fullName>
    </recommendedName>
</protein>
<sequence>NTYTTLSTTVTTYFQSLDTHLLPQALLLFSPTATFTITTTNTTFAGLPAIEKMFTDFIARSKTMEHRVLSMVVDEKEGKVATQQRYIGELHDGTKMDMLNCNFFGFDEMGRIAEVRVWMDGVGPLR</sequence>
<dbReference type="VEuPathDB" id="FungiDB:BO80DRAFT_331997"/>
<feature type="domain" description="SnoaL-like" evidence="1">
    <location>
        <begin position="10"/>
        <end position="115"/>
    </location>
</feature>
<dbReference type="Proteomes" id="UP000249402">
    <property type="component" value="Unassembled WGS sequence"/>
</dbReference>
<dbReference type="OrthoDB" id="4223701at2759"/>
<dbReference type="Pfam" id="PF12680">
    <property type="entry name" value="SnoaL_2"/>
    <property type="match status" value="1"/>
</dbReference>
<dbReference type="InterPro" id="IPR032710">
    <property type="entry name" value="NTF2-like_dom_sf"/>
</dbReference>
<dbReference type="EMBL" id="KZ824445">
    <property type="protein sequence ID" value="RAK99635.1"/>
    <property type="molecule type" value="Genomic_DNA"/>
</dbReference>
<feature type="non-terminal residue" evidence="2">
    <location>
        <position position="126"/>
    </location>
</feature>
<dbReference type="GeneID" id="37220045"/>
<reference evidence="2 3" key="1">
    <citation type="submission" date="2018-02" db="EMBL/GenBank/DDBJ databases">
        <title>The genomes of Aspergillus section Nigri reveals drivers in fungal speciation.</title>
        <authorList>
            <consortium name="DOE Joint Genome Institute"/>
            <person name="Vesth T.C."/>
            <person name="Nybo J."/>
            <person name="Theobald S."/>
            <person name="Brandl J."/>
            <person name="Frisvad J.C."/>
            <person name="Nielsen K.F."/>
            <person name="Lyhne E.K."/>
            <person name="Kogle M.E."/>
            <person name="Kuo A."/>
            <person name="Riley R."/>
            <person name="Clum A."/>
            <person name="Nolan M."/>
            <person name="Lipzen A."/>
            <person name="Salamov A."/>
            <person name="Henrissat B."/>
            <person name="Wiebenga A."/>
            <person name="De vries R.P."/>
            <person name="Grigoriev I.V."/>
            <person name="Mortensen U.H."/>
            <person name="Andersen M.R."/>
            <person name="Baker S.E."/>
        </authorList>
    </citation>
    <scope>NUCLEOTIDE SEQUENCE [LARGE SCALE GENOMIC DNA]</scope>
    <source>
        <strain evidence="2 3">CBS 121593</strain>
    </source>
</reference>
<dbReference type="InterPro" id="IPR037401">
    <property type="entry name" value="SnoaL-like"/>
</dbReference>
<evidence type="ECO:0000313" key="2">
    <source>
        <dbReference type="EMBL" id="RAK99635.1"/>
    </source>
</evidence>
<gene>
    <name evidence="2" type="ORF">BO80DRAFT_331997</name>
</gene>
<dbReference type="SUPFAM" id="SSF54427">
    <property type="entry name" value="NTF2-like"/>
    <property type="match status" value="1"/>
</dbReference>